<dbReference type="PROSITE" id="PS50894">
    <property type="entry name" value="HPT"/>
    <property type="match status" value="1"/>
</dbReference>
<keyword evidence="5 13" id="KW-0597">Phosphoprotein</keyword>
<dbReference type="InterPro" id="IPR003661">
    <property type="entry name" value="HisK_dim/P_dom"/>
</dbReference>
<evidence type="ECO:0000256" key="13">
    <source>
        <dbReference type="PROSITE-ProRule" id="PRU00169"/>
    </source>
</evidence>
<evidence type="ECO:0000259" key="18">
    <source>
        <dbReference type="PROSITE" id="PS50894"/>
    </source>
</evidence>
<comment type="caution">
    <text evidence="19">The sequence shown here is derived from an EMBL/GenBank/DDBJ whole genome shotgun (WGS) entry which is preliminary data.</text>
</comment>
<dbReference type="PROSITE" id="PS50109">
    <property type="entry name" value="HIS_KIN"/>
    <property type="match status" value="1"/>
</dbReference>
<keyword evidence="10" id="KW-0902">Two-component regulatory system</keyword>
<dbReference type="InterPro" id="IPR001789">
    <property type="entry name" value="Sig_transdc_resp-reg_receiver"/>
</dbReference>
<dbReference type="RefSeq" id="WP_274688322.1">
    <property type="nucleotide sequence ID" value="NZ_JAPMOU010000008.1"/>
</dbReference>
<gene>
    <name evidence="19" type="ORF">ORQ98_08270</name>
</gene>
<feature type="domain" description="Response regulatory" evidence="17">
    <location>
        <begin position="537"/>
        <end position="654"/>
    </location>
</feature>
<feature type="modified residue" description="4-aspartylphosphate" evidence="13">
    <location>
        <position position="587"/>
    </location>
</feature>
<feature type="domain" description="Histidine kinase" evidence="16">
    <location>
        <begin position="286"/>
        <end position="520"/>
    </location>
</feature>
<feature type="region of interest" description="Disordered" evidence="14">
    <location>
        <begin position="801"/>
        <end position="824"/>
    </location>
</feature>
<keyword evidence="6 15" id="KW-0812">Transmembrane</keyword>
<dbReference type="PANTHER" id="PTHR45339:SF1">
    <property type="entry name" value="HYBRID SIGNAL TRANSDUCTION HISTIDINE KINASE J"/>
    <property type="match status" value="1"/>
</dbReference>
<dbReference type="SMART" id="SM00387">
    <property type="entry name" value="HATPase_c"/>
    <property type="match status" value="1"/>
</dbReference>
<evidence type="ECO:0000313" key="20">
    <source>
        <dbReference type="Proteomes" id="UP001528823"/>
    </source>
</evidence>
<dbReference type="SMART" id="SM00388">
    <property type="entry name" value="HisKA"/>
    <property type="match status" value="1"/>
</dbReference>
<dbReference type="Gene3D" id="3.40.50.2300">
    <property type="match status" value="2"/>
</dbReference>
<evidence type="ECO:0000256" key="7">
    <source>
        <dbReference type="ARBA" id="ARBA00022741"/>
    </source>
</evidence>
<dbReference type="SUPFAM" id="SSF52172">
    <property type="entry name" value="CheY-like"/>
    <property type="match status" value="2"/>
</dbReference>
<accession>A0ABT5U6H9</accession>
<dbReference type="CDD" id="cd17546">
    <property type="entry name" value="REC_hyHK_CKI1_RcsC-like"/>
    <property type="match status" value="1"/>
</dbReference>
<dbReference type="Pfam" id="PF01627">
    <property type="entry name" value="Hpt"/>
    <property type="match status" value="1"/>
</dbReference>
<evidence type="ECO:0000256" key="2">
    <source>
        <dbReference type="ARBA" id="ARBA00004651"/>
    </source>
</evidence>
<dbReference type="CDD" id="cd00082">
    <property type="entry name" value="HisKA"/>
    <property type="match status" value="1"/>
</dbReference>
<dbReference type="InterPro" id="IPR003594">
    <property type="entry name" value="HATPase_dom"/>
</dbReference>
<evidence type="ECO:0000256" key="11">
    <source>
        <dbReference type="ARBA" id="ARBA00023136"/>
    </source>
</evidence>
<dbReference type="InterPro" id="IPR011006">
    <property type="entry name" value="CheY-like_superfamily"/>
</dbReference>
<dbReference type="InterPro" id="IPR004358">
    <property type="entry name" value="Sig_transdc_His_kin-like_C"/>
</dbReference>
<evidence type="ECO:0000256" key="14">
    <source>
        <dbReference type="SAM" id="MobiDB-lite"/>
    </source>
</evidence>
<dbReference type="InterPro" id="IPR036641">
    <property type="entry name" value="HPT_dom_sf"/>
</dbReference>
<evidence type="ECO:0000256" key="4">
    <source>
        <dbReference type="ARBA" id="ARBA00022475"/>
    </source>
</evidence>
<feature type="domain" description="Response regulatory" evidence="17">
    <location>
        <begin position="677"/>
        <end position="793"/>
    </location>
</feature>
<feature type="domain" description="HPt" evidence="18">
    <location>
        <begin position="852"/>
        <end position="944"/>
    </location>
</feature>
<evidence type="ECO:0000256" key="1">
    <source>
        <dbReference type="ARBA" id="ARBA00000085"/>
    </source>
</evidence>
<dbReference type="InterPro" id="IPR036890">
    <property type="entry name" value="HATPase_C_sf"/>
</dbReference>
<reference evidence="19 20" key="1">
    <citation type="submission" date="2022-11" db="EMBL/GenBank/DDBJ databases">
        <title>Spartinivicinus poritis sp. nov., isolated from scleractinian coral Porites lutea.</title>
        <authorList>
            <person name="Zhang G."/>
            <person name="Cai L."/>
            <person name="Wei Q."/>
        </authorList>
    </citation>
    <scope>NUCLEOTIDE SEQUENCE [LARGE SCALE GENOMIC DNA]</scope>
    <source>
        <strain evidence="19 20">A2-2</strain>
    </source>
</reference>
<dbReference type="PANTHER" id="PTHR45339">
    <property type="entry name" value="HYBRID SIGNAL TRANSDUCTION HISTIDINE KINASE J"/>
    <property type="match status" value="1"/>
</dbReference>
<name>A0ABT5U6H9_9GAMM</name>
<dbReference type="Pfam" id="PF00072">
    <property type="entry name" value="Response_reg"/>
    <property type="match status" value="2"/>
</dbReference>
<dbReference type="Gene3D" id="1.20.120.160">
    <property type="entry name" value="HPT domain"/>
    <property type="match status" value="1"/>
</dbReference>
<feature type="compositionally biased region" description="Polar residues" evidence="14">
    <location>
        <begin position="813"/>
        <end position="824"/>
    </location>
</feature>
<dbReference type="InterPro" id="IPR005467">
    <property type="entry name" value="His_kinase_dom"/>
</dbReference>
<dbReference type="Gene3D" id="1.10.287.130">
    <property type="match status" value="1"/>
</dbReference>
<dbReference type="InterPro" id="IPR036097">
    <property type="entry name" value="HisK_dim/P_sf"/>
</dbReference>
<dbReference type="Pfam" id="PF00512">
    <property type="entry name" value="HisKA"/>
    <property type="match status" value="1"/>
</dbReference>
<feature type="modified residue" description="4-aspartylphosphate" evidence="13">
    <location>
        <position position="726"/>
    </location>
</feature>
<dbReference type="PROSITE" id="PS50110">
    <property type="entry name" value="RESPONSE_REGULATORY"/>
    <property type="match status" value="2"/>
</dbReference>
<dbReference type="SUPFAM" id="SSF55874">
    <property type="entry name" value="ATPase domain of HSP90 chaperone/DNA topoisomerase II/histidine kinase"/>
    <property type="match status" value="1"/>
</dbReference>
<dbReference type="EC" id="2.7.13.3" evidence="3"/>
<evidence type="ECO:0000256" key="9">
    <source>
        <dbReference type="ARBA" id="ARBA00022989"/>
    </source>
</evidence>
<organism evidence="19 20">
    <name type="scientific">Spartinivicinus poritis</name>
    <dbReference type="NCBI Taxonomy" id="2994640"/>
    <lineage>
        <taxon>Bacteria</taxon>
        <taxon>Pseudomonadati</taxon>
        <taxon>Pseudomonadota</taxon>
        <taxon>Gammaproteobacteria</taxon>
        <taxon>Oceanospirillales</taxon>
        <taxon>Zooshikellaceae</taxon>
        <taxon>Spartinivicinus</taxon>
    </lineage>
</organism>
<evidence type="ECO:0000259" key="16">
    <source>
        <dbReference type="PROSITE" id="PS50109"/>
    </source>
</evidence>
<dbReference type="Gene3D" id="3.30.565.10">
    <property type="entry name" value="Histidine kinase-like ATPase, C-terminal domain"/>
    <property type="match status" value="1"/>
</dbReference>
<sequence>MNNKIGYIALVSLFIALGAGYWFKHRLGYENNLHADLLMQVERKMSLLMAQDLQLSPKQQRNINSQSRQLQELQEVISQYQLHVNDLDQWHDKAKHQQFLTASYEFLEQYKRFHNLKLDIDQAFLQYSQLSTQLKGHKQLAPYIVQLSSSLLLYQLRLMPAAKQQAQQVTQFLTRSADEPAFRSLSNRLWQMASYTGFLLENLELQEAQLVKLKNNSMMNLLDQILSYHDENLQYYQRLETIIVSAFIVAILTLVLLIILRKNRELAQKSFQAEAATEAKSHFLANMSHEIRTPMNAILGFTELILQTRLNEKQVDFIRKIKISAESLLLIINDILDFSKIEAGKLEIDQVPFDLTKQLDILCNMFARRCEEKQIEMIVNDKTDLSHQLIGDPLRLNQVLINLVSNAIKFTDQGQVVVKIEKYTKPIHDKENQNDKYSNENSAYFQFSVSDTGVGIPLDKQHKLFQAFAQADSSTTRQFGGTGLGLSICKRLVELMGGSISVTSEPGKGSEFSFYLPLEMEVTKVISELAPKLSDKHIVLVDDNPLVTGVVEHMLKSTKADVITFNSAAAALTYLVKQPMCDLLIIDWCMPEMNGIELVKHLRLIPVFQRLPVVVITAFGNEKVHQQAAQVGAKDFLVKPFTTYGLWQSITQAIGLSPKAQLSQPKAKQMKNLQGIRVLLVEDNKINQLLVKEFLNDTGVALSFAFNGQQAVTALEKESFDVVLMDVQMPVMDGYEATQKIRQEHCSGSLPIIAMTANAMKGDRERCLAAGMNDYLSKPIKKDQLLEVLKKQLAVVFQTKPQPALSHDKHHSQNSGKNSPTAETYFSSSSIEIGELYPLIDVEDAISRLAGDQGMYCNLLKMFTADYAQVAEKIVDNIHANALSEAVDDAHSLKGVAANLSAIQLQQVTSIIEHQLRDEQLPSEATLSALIETSRKTVQAINQYCCQQEIVH</sequence>
<dbReference type="PRINTS" id="PR00344">
    <property type="entry name" value="BCTRLSENSOR"/>
</dbReference>
<evidence type="ECO:0000256" key="10">
    <source>
        <dbReference type="ARBA" id="ARBA00023012"/>
    </source>
</evidence>
<proteinExistence type="predicted"/>
<evidence type="ECO:0000259" key="17">
    <source>
        <dbReference type="PROSITE" id="PS50110"/>
    </source>
</evidence>
<evidence type="ECO:0000256" key="3">
    <source>
        <dbReference type="ARBA" id="ARBA00012438"/>
    </source>
</evidence>
<protein>
    <recommendedName>
        <fullName evidence="3">histidine kinase</fullName>
        <ecNumber evidence="3">2.7.13.3</ecNumber>
    </recommendedName>
</protein>
<dbReference type="SMART" id="SM00448">
    <property type="entry name" value="REC"/>
    <property type="match status" value="2"/>
</dbReference>
<keyword evidence="20" id="KW-1185">Reference proteome</keyword>
<dbReference type="SUPFAM" id="SSF47226">
    <property type="entry name" value="Histidine-containing phosphotransfer domain, HPT domain"/>
    <property type="match status" value="1"/>
</dbReference>
<dbReference type="InterPro" id="IPR008207">
    <property type="entry name" value="Sig_transdc_His_kin_Hpt_dom"/>
</dbReference>
<dbReference type="Pfam" id="PF02518">
    <property type="entry name" value="HATPase_c"/>
    <property type="match status" value="1"/>
</dbReference>
<dbReference type="EMBL" id="JAPMOU010000008">
    <property type="protein sequence ID" value="MDE1461963.1"/>
    <property type="molecule type" value="Genomic_DNA"/>
</dbReference>
<keyword evidence="4" id="KW-1003">Cell membrane</keyword>
<keyword evidence="8" id="KW-0067">ATP-binding</keyword>
<evidence type="ECO:0000313" key="19">
    <source>
        <dbReference type="EMBL" id="MDE1461963.1"/>
    </source>
</evidence>
<keyword evidence="9 15" id="KW-1133">Transmembrane helix</keyword>
<feature type="modified residue" description="Phosphohistidine" evidence="12">
    <location>
        <position position="891"/>
    </location>
</feature>
<evidence type="ECO:0000256" key="6">
    <source>
        <dbReference type="ARBA" id="ARBA00022692"/>
    </source>
</evidence>
<dbReference type="CDD" id="cd16922">
    <property type="entry name" value="HATPase_EvgS-ArcB-TorS-like"/>
    <property type="match status" value="1"/>
</dbReference>
<keyword evidence="11 15" id="KW-0472">Membrane</keyword>
<evidence type="ECO:0000256" key="8">
    <source>
        <dbReference type="ARBA" id="ARBA00022840"/>
    </source>
</evidence>
<evidence type="ECO:0000256" key="5">
    <source>
        <dbReference type="ARBA" id="ARBA00022553"/>
    </source>
</evidence>
<evidence type="ECO:0000256" key="12">
    <source>
        <dbReference type="PROSITE-ProRule" id="PRU00110"/>
    </source>
</evidence>
<feature type="transmembrane region" description="Helical" evidence="15">
    <location>
        <begin position="6"/>
        <end position="23"/>
    </location>
</feature>
<comment type="subcellular location">
    <subcellularLocation>
        <location evidence="2">Cell membrane</location>
        <topology evidence="2">Multi-pass membrane protein</topology>
    </subcellularLocation>
</comment>
<dbReference type="SMART" id="SM00073">
    <property type="entry name" value="HPT"/>
    <property type="match status" value="1"/>
</dbReference>
<dbReference type="Proteomes" id="UP001528823">
    <property type="component" value="Unassembled WGS sequence"/>
</dbReference>
<keyword evidence="7" id="KW-0547">Nucleotide-binding</keyword>
<evidence type="ECO:0000256" key="15">
    <source>
        <dbReference type="SAM" id="Phobius"/>
    </source>
</evidence>
<dbReference type="SUPFAM" id="SSF47384">
    <property type="entry name" value="Homodimeric domain of signal transducing histidine kinase"/>
    <property type="match status" value="1"/>
</dbReference>
<comment type="catalytic activity">
    <reaction evidence="1">
        <text>ATP + protein L-histidine = ADP + protein N-phospho-L-histidine.</text>
        <dbReference type="EC" id="2.7.13.3"/>
    </reaction>
</comment>
<feature type="transmembrane region" description="Helical" evidence="15">
    <location>
        <begin position="242"/>
        <end position="260"/>
    </location>
</feature>